<protein>
    <recommendedName>
        <fullName evidence="3">Signal peptidase I</fullName>
        <ecNumber evidence="3">3.4.21.89</ecNumber>
    </recommendedName>
</protein>
<keyword evidence="3" id="KW-0645">Protease</keyword>
<evidence type="ECO:0000259" key="4">
    <source>
        <dbReference type="Pfam" id="PF10502"/>
    </source>
</evidence>
<dbReference type="STRING" id="1141106.GCA_000308095_01493"/>
<keyword evidence="3" id="KW-0472">Membrane</keyword>
<evidence type="ECO:0000256" key="1">
    <source>
        <dbReference type="ARBA" id="ARBA00004401"/>
    </source>
</evidence>
<keyword evidence="3" id="KW-0812">Transmembrane</keyword>
<organism evidence="5 6">
    <name type="scientific">Staphylococcus intermedius NCTC 11048</name>
    <dbReference type="NCBI Taxonomy" id="1141106"/>
    <lineage>
        <taxon>Bacteria</taxon>
        <taxon>Bacillati</taxon>
        <taxon>Bacillota</taxon>
        <taxon>Bacilli</taxon>
        <taxon>Bacillales</taxon>
        <taxon>Staphylococcaceae</taxon>
        <taxon>Staphylococcus</taxon>
        <taxon>Staphylococcus intermedius group</taxon>
    </lineage>
</organism>
<comment type="catalytic activity">
    <reaction evidence="3">
        <text>Cleavage of hydrophobic, N-terminal signal or leader sequences from secreted and periplasmic proteins.</text>
        <dbReference type="EC" id="3.4.21.89"/>
    </reaction>
</comment>
<evidence type="ECO:0000256" key="3">
    <source>
        <dbReference type="RuleBase" id="RU362042"/>
    </source>
</evidence>
<dbReference type="Pfam" id="PF10502">
    <property type="entry name" value="Peptidase_S26"/>
    <property type="match status" value="1"/>
</dbReference>
<dbReference type="InterPro" id="IPR036286">
    <property type="entry name" value="LexA/Signal_pep-like_sf"/>
</dbReference>
<feature type="domain" description="Peptidase S26" evidence="4">
    <location>
        <begin position="7"/>
        <end position="162"/>
    </location>
</feature>
<dbReference type="GO" id="GO:0005886">
    <property type="term" value="C:plasma membrane"/>
    <property type="evidence" value="ECO:0007669"/>
    <property type="project" value="UniProtKB-SubCell"/>
</dbReference>
<dbReference type="SUPFAM" id="SSF51306">
    <property type="entry name" value="LexA/Signal peptidase"/>
    <property type="match status" value="1"/>
</dbReference>
<dbReference type="InterPro" id="IPR000223">
    <property type="entry name" value="Pept_S26A_signal_pept_1"/>
</dbReference>
<keyword evidence="3 5" id="KW-0378">Hydrolase</keyword>
<dbReference type="PRINTS" id="PR00727">
    <property type="entry name" value="LEADERPTASE"/>
</dbReference>
<dbReference type="GO" id="GO:0009003">
    <property type="term" value="F:signal peptidase activity"/>
    <property type="evidence" value="ECO:0007669"/>
    <property type="project" value="UniProtKB-EC"/>
</dbReference>
<dbReference type="RefSeq" id="WP_174700859.1">
    <property type="nucleotide sequence ID" value="NZ_CAIB01000134.1"/>
</dbReference>
<evidence type="ECO:0000256" key="2">
    <source>
        <dbReference type="ARBA" id="ARBA00009370"/>
    </source>
</evidence>
<dbReference type="Proteomes" id="UP000255549">
    <property type="component" value="Unassembled WGS sequence"/>
</dbReference>
<keyword evidence="3" id="KW-1133">Transmembrane helix</keyword>
<dbReference type="EMBL" id="UHDP01000003">
    <property type="protein sequence ID" value="SUM47363.1"/>
    <property type="molecule type" value="Genomic_DNA"/>
</dbReference>
<dbReference type="CDD" id="cd06530">
    <property type="entry name" value="S26_SPase_I"/>
    <property type="match status" value="1"/>
</dbReference>
<dbReference type="Gene3D" id="2.10.109.10">
    <property type="entry name" value="Umud Fragment, subunit A"/>
    <property type="match status" value="1"/>
</dbReference>
<reference evidence="5 6" key="1">
    <citation type="submission" date="2018-06" db="EMBL/GenBank/DDBJ databases">
        <authorList>
            <consortium name="Pathogen Informatics"/>
            <person name="Doyle S."/>
        </authorList>
    </citation>
    <scope>NUCLEOTIDE SEQUENCE [LARGE SCALE GENOMIC DNA]</scope>
    <source>
        <strain evidence="6">NCTC 11048</strain>
    </source>
</reference>
<gene>
    <name evidence="5" type="primary">sipA</name>
    <name evidence="5" type="ORF">NCTC11048_02441</name>
</gene>
<evidence type="ECO:0000313" key="5">
    <source>
        <dbReference type="EMBL" id="SUM47363.1"/>
    </source>
</evidence>
<feature type="transmembrane region" description="Helical" evidence="3">
    <location>
        <begin position="7"/>
        <end position="29"/>
    </location>
</feature>
<dbReference type="NCBIfam" id="TIGR02227">
    <property type="entry name" value="sigpep_I_bact"/>
    <property type="match status" value="1"/>
</dbReference>
<dbReference type="InterPro" id="IPR019533">
    <property type="entry name" value="Peptidase_S26"/>
</dbReference>
<dbReference type="GO" id="GO:0006465">
    <property type="term" value="P:signal peptide processing"/>
    <property type="evidence" value="ECO:0007669"/>
    <property type="project" value="InterPro"/>
</dbReference>
<comment type="subcellular location">
    <subcellularLocation>
        <location evidence="1">Cell membrane</location>
        <topology evidence="1">Single-pass type II membrane protein</topology>
    </subcellularLocation>
    <subcellularLocation>
        <location evidence="3">Membrane</location>
        <topology evidence="3">Single-pass type II membrane protein</topology>
    </subcellularLocation>
</comment>
<sequence>MKFLLKMTFALMSAMVVLAVIVLLVVIPYEVKHQNMDTTLQPHDRLLVNKLAPRFNGIHHQDIVVYRVDQQYRVGRVIGEPGQSVEFQNGDLYLDHTPVKESYVHQQDHKSWSLKSLPNSESDIIPPNTYLILNDQRDDGADSRTFGLIKKSNIEGKLWLRYYPFDRITTHF</sequence>
<proteinExistence type="inferred from homology"/>
<keyword evidence="6" id="KW-1185">Reference proteome</keyword>
<comment type="similarity">
    <text evidence="2 3">Belongs to the peptidase S26 family.</text>
</comment>
<name>A0A380GAP6_STAIN</name>
<dbReference type="PANTHER" id="PTHR43390">
    <property type="entry name" value="SIGNAL PEPTIDASE I"/>
    <property type="match status" value="1"/>
</dbReference>
<dbReference type="GO" id="GO:0004252">
    <property type="term" value="F:serine-type endopeptidase activity"/>
    <property type="evidence" value="ECO:0007669"/>
    <property type="project" value="InterPro"/>
</dbReference>
<dbReference type="PANTHER" id="PTHR43390:SF1">
    <property type="entry name" value="CHLOROPLAST PROCESSING PEPTIDASE"/>
    <property type="match status" value="1"/>
</dbReference>
<dbReference type="AlphaFoldDB" id="A0A380GAP6"/>
<evidence type="ECO:0000313" key="6">
    <source>
        <dbReference type="Proteomes" id="UP000255549"/>
    </source>
</evidence>
<dbReference type="EC" id="3.4.21.89" evidence="3"/>
<accession>A0A380GAP6</accession>